<evidence type="ECO:0000259" key="1">
    <source>
        <dbReference type="Pfam" id="PF01850"/>
    </source>
</evidence>
<evidence type="ECO:0000313" key="3">
    <source>
        <dbReference type="Proteomes" id="UP000244081"/>
    </source>
</evidence>
<feature type="domain" description="PIN" evidence="1">
    <location>
        <begin position="4"/>
        <end position="126"/>
    </location>
</feature>
<evidence type="ECO:0000313" key="2">
    <source>
        <dbReference type="EMBL" id="PTW61971.1"/>
    </source>
</evidence>
<name>A0A2T5VDZ4_9HYPH</name>
<dbReference type="InterPro" id="IPR029060">
    <property type="entry name" value="PIN-like_dom_sf"/>
</dbReference>
<dbReference type="InterPro" id="IPR052919">
    <property type="entry name" value="TA_system_RNase"/>
</dbReference>
<dbReference type="InterPro" id="IPR041705">
    <property type="entry name" value="PIN_Sll0205"/>
</dbReference>
<keyword evidence="3" id="KW-1185">Reference proteome</keyword>
<dbReference type="Gene3D" id="3.40.50.1010">
    <property type="entry name" value="5'-nuclease"/>
    <property type="match status" value="1"/>
</dbReference>
<dbReference type="RefSeq" id="WP_107987601.1">
    <property type="nucleotide sequence ID" value="NZ_QAYG01000001.1"/>
</dbReference>
<reference evidence="2 3" key="1">
    <citation type="submission" date="2018-04" db="EMBL/GenBank/DDBJ databases">
        <title>Genomic Encyclopedia of Archaeal and Bacterial Type Strains, Phase II (KMG-II): from individual species to whole genera.</title>
        <authorList>
            <person name="Goeker M."/>
        </authorList>
    </citation>
    <scope>NUCLEOTIDE SEQUENCE [LARGE SCALE GENOMIC DNA]</scope>
    <source>
        <strain evidence="2 3">DSM 23382</strain>
    </source>
</reference>
<dbReference type="Proteomes" id="UP000244081">
    <property type="component" value="Unassembled WGS sequence"/>
</dbReference>
<dbReference type="CDD" id="cd09872">
    <property type="entry name" value="PIN_Sll0205-like"/>
    <property type="match status" value="1"/>
</dbReference>
<comment type="caution">
    <text evidence="2">The sequence shown here is derived from an EMBL/GenBank/DDBJ whole genome shotgun (WGS) entry which is preliminary data.</text>
</comment>
<organism evidence="2 3">
    <name type="scientific">Breoghania corrubedonensis</name>
    <dbReference type="NCBI Taxonomy" id="665038"/>
    <lineage>
        <taxon>Bacteria</taxon>
        <taxon>Pseudomonadati</taxon>
        <taxon>Pseudomonadota</taxon>
        <taxon>Alphaproteobacteria</taxon>
        <taxon>Hyphomicrobiales</taxon>
        <taxon>Stappiaceae</taxon>
        <taxon>Breoghania</taxon>
    </lineage>
</organism>
<accession>A0A2T5VDZ4</accession>
<dbReference type="SUPFAM" id="SSF88723">
    <property type="entry name" value="PIN domain-like"/>
    <property type="match status" value="1"/>
</dbReference>
<dbReference type="Pfam" id="PF01850">
    <property type="entry name" value="PIN"/>
    <property type="match status" value="1"/>
</dbReference>
<proteinExistence type="predicted"/>
<sequence>MTPILLDTCAAIWIMDDEPLAEPAVQLLNDAAARGQAVYVSVMTAWEIGLLIARNRYRTGLTAQAWFGRLTETDGAVLAQASAEILINASFLPGGPPNDPMDRIIISTAREHGYSIMTRDRAILDYSEQGHVQAIAC</sequence>
<protein>
    <submittedName>
        <fullName evidence="2">PIN domain nuclease of toxin-antitoxin system</fullName>
    </submittedName>
</protein>
<dbReference type="InterPro" id="IPR002716">
    <property type="entry name" value="PIN_dom"/>
</dbReference>
<dbReference type="AlphaFoldDB" id="A0A2T5VDZ4"/>
<gene>
    <name evidence="2" type="ORF">C8N35_1013</name>
</gene>
<dbReference type="OrthoDB" id="9798990at2"/>
<dbReference type="PANTHER" id="PTHR36173:SF1">
    <property type="entry name" value="RIBONUCLEASE VAPC22"/>
    <property type="match status" value="1"/>
</dbReference>
<dbReference type="EMBL" id="QAYG01000001">
    <property type="protein sequence ID" value="PTW61971.1"/>
    <property type="molecule type" value="Genomic_DNA"/>
</dbReference>
<dbReference type="PANTHER" id="PTHR36173">
    <property type="entry name" value="RIBONUCLEASE VAPC16-RELATED"/>
    <property type="match status" value="1"/>
</dbReference>